<keyword evidence="3" id="KW-1185">Reference proteome</keyword>
<evidence type="ECO:0000256" key="1">
    <source>
        <dbReference type="SAM" id="MobiDB-lite"/>
    </source>
</evidence>
<name>A0ABM4D1F8_HYDVU</name>
<feature type="region of interest" description="Disordered" evidence="1">
    <location>
        <begin position="124"/>
        <end position="156"/>
    </location>
</feature>
<feature type="compositionally biased region" description="Polar residues" evidence="1">
    <location>
        <begin position="440"/>
        <end position="452"/>
    </location>
</feature>
<dbReference type="RefSeq" id="XP_065668082.1">
    <property type="nucleotide sequence ID" value="XM_065812010.1"/>
</dbReference>
<accession>A0ABM4D1F8</accession>
<feature type="region of interest" description="Disordered" evidence="1">
    <location>
        <begin position="210"/>
        <end position="261"/>
    </location>
</feature>
<gene>
    <name evidence="4" type="primary">LOC100212097</name>
</gene>
<keyword evidence="2" id="KW-0732">Signal</keyword>
<protein>
    <submittedName>
        <fullName evidence="4">Uncharacterized protein LOC100212097 isoform X1</fullName>
    </submittedName>
</protein>
<feature type="region of interest" description="Disordered" evidence="1">
    <location>
        <begin position="870"/>
        <end position="889"/>
    </location>
</feature>
<feature type="region of interest" description="Disordered" evidence="1">
    <location>
        <begin position="365"/>
        <end position="403"/>
    </location>
</feature>
<feature type="signal peptide" evidence="2">
    <location>
        <begin position="1"/>
        <end position="16"/>
    </location>
</feature>
<evidence type="ECO:0000313" key="3">
    <source>
        <dbReference type="Proteomes" id="UP001652625"/>
    </source>
</evidence>
<dbReference type="GeneID" id="100212097"/>
<evidence type="ECO:0000256" key="2">
    <source>
        <dbReference type="SAM" id="SignalP"/>
    </source>
</evidence>
<feature type="chain" id="PRO_5046654436" evidence="2">
    <location>
        <begin position="17"/>
        <end position="889"/>
    </location>
</feature>
<proteinExistence type="predicted"/>
<feature type="region of interest" description="Disordered" evidence="1">
    <location>
        <begin position="440"/>
        <end position="495"/>
    </location>
</feature>
<feature type="compositionally biased region" description="Basic and acidic residues" evidence="1">
    <location>
        <begin position="465"/>
        <end position="477"/>
    </location>
</feature>
<reference evidence="4" key="1">
    <citation type="submission" date="2025-08" db="UniProtKB">
        <authorList>
            <consortium name="RefSeq"/>
        </authorList>
    </citation>
    <scope>IDENTIFICATION</scope>
</reference>
<sequence>MILVNFVIICLYCIYAQPLNGKTAKKGYDEVEYDVTLLKSPITRKYYVKPEELPKYEEQFKKIRNLGEEIECKLTGICPGKKREKIIPKVASKTEHVKGKKKTFNPLFDDEQTDDLQQDSQNQFMNDENMNSPEYDPSHRGNMFKNHSPNSRKTKSVQYGLQPNIDMERFRDQGSYTQQADAAQFGQQPQMDLIMPENMQEQTYAGQENVQEPNGINGFNGRNAGSMQGDGLLGNGFNGKNSGNMLEEGLPGNDEQGGRDSNEEITKFQNQRMEDAIHQSVADRMNYLLPSSKGQQITAMSRGLEDDPYGDLGDGMGKVFHSYPNQIDLSQDSSVTEDDIIKIEAVQPGEIDNLHRFLKKSQNRFMGGDKNQDNILNGKNTDQLGLDRFGDSSYVNSRPPSPDFVEENAKLAMQTNSDYEVPSSAFSTLWKSFLLTTQSQLGENDPSANSREGINKPHSKQKSRAPQEKAKKDPEVRHSKKSNVGKRSLDKNLTKRTTVPNQKFMYIPLYVVKNLLVHAKVASRPESDVNNRLEKKTNTKLTDGMPFYIETKQGKRYLVINPNSQVVKNSNKFLINLSSTKKNVLSTTNNKNNFQNNFINPINMVSNQLSSLNSNLLPFKHAFNYPFYSSSTQNELFHSQPELQHQIQLKSPLSSNIDFLTEQTEMQGMSKRPNSIADQRPLIINGFNVLQGEINQEGLYKGYVAIPFSAQLSKEQNVFTDFRFEKSPDSSLDYSHELSEGLNNFDTFEKITAKQPTVPGYYYKDPAYDPLTSETIFQDESNLPDPRIFNVIKPKAEKQELLKSLQFAKIINQYNAQPSADKGDSTLSYFLNQQRIQNSGNKNIYQNENIKNKHPHLYKKEHIGYQPLSFESNSEKVPLNEAINDDNKK</sequence>
<organism evidence="3 4">
    <name type="scientific">Hydra vulgaris</name>
    <name type="common">Hydra</name>
    <name type="synonym">Hydra attenuata</name>
    <dbReference type="NCBI Taxonomy" id="6087"/>
    <lineage>
        <taxon>Eukaryota</taxon>
        <taxon>Metazoa</taxon>
        <taxon>Cnidaria</taxon>
        <taxon>Hydrozoa</taxon>
        <taxon>Hydroidolina</taxon>
        <taxon>Anthoathecata</taxon>
        <taxon>Aplanulata</taxon>
        <taxon>Hydridae</taxon>
        <taxon>Hydra</taxon>
    </lineage>
</organism>
<feature type="compositionally biased region" description="Polar residues" evidence="1">
    <location>
        <begin position="373"/>
        <end position="383"/>
    </location>
</feature>
<evidence type="ECO:0000313" key="4">
    <source>
        <dbReference type="RefSeq" id="XP_065668082.1"/>
    </source>
</evidence>
<dbReference type="Proteomes" id="UP001652625">
    <property type="component" value="Chromosome 12"/>
</dbReference>